<evidence type="ECO:0000313" key="1">
    <source>
        <dbReference type="EMBL" id="KAF7269250.1"/>
    </source>
</evidence>
<sequence length="107" mass="11796">MPDHQNHRGTSKTQSWIEKYLNDIKNNGAGAGRPWATLFSPRRRGVGVICGRILWLGTRLYLRTELRMASERRDPGGGPFVSGAGPDLRRKIATAPEESAGFSLMSS</sequence>
<organism evidence="1 2">
    <name type="scientific">Rhynchophorus ferrugineus</name>
    <name type="common">Red palm weevil</name>
    <name type="synonym">Curculio ferrugineus</name>
    <dbReference type="NCBI Taxonomy" id="354439"/>
    <lineage>
        <taxon>Eukaryota</taxon>
        <taxon>Metazoa</taxon>
        <taxon>Ecdysozoa</taxon>
        <taxon>Arthropoda</taxon>
        <taxon>Hexapoda</taxon>
        <taxon>Insecta</taxon>
        <taxon>Pterygota</taxon>
        <taxon>Neoptera</taxon>
        <taxon>Endopterygota</taxon>
        <taxon>Coleoptera</taxon>
        <taxon>Polyphaga</taxon>
        <taxon>Cucujiformia</taxon>
        <taxon>Curculionidae</taxon>
        <taxon>Dryophthorinae</taxon>
        <taxon>Rhynchophorus</taxon>
    </lineage>
</organism>
<dbReference type="AlphaFoldDB" id="A0A834M7D7"/>
<evidence type="ECO:0000313" key="2">
    <source>
        <dbReference type="Proteomes" id="UP000625711"/>
    </source>
</evidence>
<comment type="caution">
    <text evidence="1">The sequence shown here is derived from an EMBL/GenBank/DDBJ whole genome shotgun (WGS) entry which is preliminary data.</text>
</comment>
<reference evidence="1" key="1">
    <citation type="submission" date="2020-08" db="EMBL/GenBank/DDBJ databases">
        <title>Genome sequencing and assembly of the red palm weevil Rhynchophorus ferrugineus.</title>
        <authorList>
            <person name="Dias G.B."/>
            <person name="Bergman C.M."/>
            <person name="Manee M."/>
        </authorList>
    </citation>
    <scope>NUCLEOTIDE SEQUENCE</scope>
    <source>
        <strain evidence="1">AA-2017</strain>
        <tissue evidence="1">Whole larva</tissue>
    </source>
</reference>
<protein>
    <submittedName>
        <fullName evidence="1">Uncharacterized protein</fullName>
    </submittedName>
</protein>
<name>A0A834M7D7_RHYFE</name>
<dbReference type="EMBL" id="JAACXV010014245">
    <property type="protein sequence ID" value="KAF7269250.1"/>
    <property type="molecule type" value="Genomic_DNA"/>
</dbReference>
<dbReference type="Proteomes" id="UP000625711">
    <property type="component" value="Unassembled WGS sequence"/>
</dbReference>
<keyword evidence="2" id="KW-1185">Reference proteome</keyword>
<proteinExistence type="predicted"/>
<accession>A0A834M7D7</accession>
<gene>
    <name evidence="1" type="ORF">GWI33_017706</name>
</gene>